<dbReference type="Pfam" id="PF12680">
    <property type="entry name" value="SnoaL_2"/>
    <property type="match status" value="1"/>
</dbReference>
<dbReference type="SUPFAM" id="SSF54427">
    <property type="entry name" value="NTF2-like"/>
    <property type="match status" value="1"/>
</dbReference>
<dbReference type="InterPro" id="IPR037401">
    <property type="entry name" value="SnoaL-like"/>
</dbReference>
<evidence type="ECO:0000313" key="2">
    <source>
        <dbReference type="EMBL" id="AFH62871.1"/>
    </source>
</evidence>
<name>I0BKH4_9BACL</name>
<gene>
    <name evidence="2" type="ORF">B2K_19490</name>
</gene>
<proteinExistence type="predicted"/>
<reference evidence="2 3" key="1">
    <citation type="submission" date="2013-06" db="EMBL/GenBank/DDBJ databases">
        <title>Complete genome sequence of Paenibacillus mucilaginosus K02.</title>
        <authorList>
            <person name="Xiao B."/>
            <person name="Sun L."/>
            <person name="Xiao L."/>
            <person name="Lian B."/>
        </authorList>
    </citation>
    <scope>NUCLEOTIDE SEQUENCE [LARGE SCALE GENOMIC DNA]</scope>
    <source>
        <strain evidence="2 3">K02</strain>
    </source>
</reference>
<sequence>MERSSIMINDKAKEIIESYIKAYNSFDTESMLKLLHQEVVFKNFANGELNSETKGINEFRELAEKSAQLFSSRCQTVTNYGYYEDRIEAWINYEAVLAHDLPNGLKVGDKLQLKGRSVFSISEDKLILIEDYS</sequence>
<dbReference type="InterPro" id="IPR032710">
    <property type="entry name" value="NTF2-like_dom_sf"/>
</dbReference>
<evidence type="ECO:0000259" key="1">
    <source>
        <dbReference type="Pfam" id="PF12680"/>
    </source>
</evidence>
<dbReference type="EMBL" id="CP003422">
    <property type="protein sequence ID" value="AFH62871.1"/>
    <property type="molecule type" value="Genomic_DNA"/>
</dbReference>
<organism evidence="2 3">
    <name type="scientific">Paenibacillus mucilaginosus K02</name>
    <dbReference type="NCBI Taxonomy" id="997761"/>
    <lineage>
        <taxon>Bacteria</taxon>
        <taxon>Bacillati</taxon>
        <taxon>Bacillota</taxon>
        <taxon>Bacilli</taxon>
        <taxon>Bacillales</taxon>
        <taxon>Paenibacillaceae</taxon>
        <taxon>Paenibacillus</taxon>
    </lineage>
</organism>
<dbReference type="Proteomes" id="UP000007392">
    <property type="component" value="Chromosome"/>
</dbReference>
<accession>I0BKH4</accession>
<dbReference type="HOGENOM" id="CLU_161197_0_0_9"/>
<feature type="domain" description="SnoaL-like" evidence="1">
    <location>
        <begin position="17"/>
        <end position="127"/>
    </location>
</feature>
<dbReference type="AlphaFoldDB" id="I0BKH4"/>
<protein>
    <recommendedName>
        <fullName evidence="1">SnoaL-like domain-containing protein</fullName>
    </recommendedName>
</protein>
<evidence type="ECO:0000313" key="3">
    <source>
        <dbReference type="Proteomes" id="UP000007392"/>
    </source>
</evidence>
<dbReference type="KEGG" id="pmw:B2K_19490"/>
<dbReference type="Gene3D" id="3.10.450.50">
    <property type="match status" value="1"/>
</dbReference>